<keyword evidence="4" id="KW-1185">Reference proteome</keyword>
<comment type="caution">
    <text evidence="3">The sequence shown here is derived from an EMBL/GenBank/DDBJ whole genome shotgun (WGS) entry which is preliminary data.</text>
</comment>
<gene>
    <name evidence="3" type="ORF">BXZ70DRAFT_895605</name>
</gene>
<name>A0A8K0ULF8_9AGAR</name>
<organism evidence="3 4">
    <name type="scientific">Cristinia sonorae</name>
    <dbReference type="NCBI Taxonomy" id="1940300"/>
    <lineage>
        <taxon>Eukaryota</taxon>
        <taxon>Fungi</taxon>
        <taxon>Dikarya</taxon>
        <taxon>Basidiomycota</taxon>
        <taxon>Agaricomycotina</taxon>
        <taxon>Agaricomycetes</taxon>
        <taxon>Agaricomycetidae</taxon>
        <taxon>Agaricales</taxon>
        <taxon>Pleurotineae</taxon>
        <taxon>Stephanosporaceae</taxon>
        <taxon>Cristinia</taxon>
    </lineage>
</organism>
<evidence type="ECO:0000313" key="3">
    <source>
        <dbReference type="EMBL" id="KAH8096760.1"/>
    </source>
</evidence>
<sequence length="1016" mass="113015">MENHVTIGASLDPLEESTTLHQQALRLLPPESDEYTVTLANLSQVYLLHYRLSHNLDDLNTSITFADSVVKRRPTGHTRRAIALHHLSQSLILRVHATWSQEDALWAVTLNQEALELGATATEDPSINRQFQLSYATALCARGAVMDNEADINQAVETARGILDSPPIEGIDHIATLHGLSTALRFRFRLSGRPSDINEAIIQYRRILDVCDTRSPDLWIFTTNLADLLRIRAFSTNSLDDLSEATTLYQHAYGLCPAGHFLLSKTQTKYALAISQSLGDTPSVSLLNEAISLQRRAFDLADPSDESRWLQLKQIGDSYLALHSSSKPLDPSFLQQALSHYKLALELCPFPGSERAEVMCAMGSTLCTLILADIGHESSGTKLVEALALYARAADILPPGHPRHTSLISPFIARLFLTKYSVQKEDADFMVAAQAISEFMRCSSLSIPTRLKFATQWLATGIIRDNATTLEMCRRSVSDLFDQVMDLLPRVAYLAQDPQSRLEAIGLAPQLTHPAAAHAIAIGDYERAVEYVEHGRSIFWSHALRLRSPLDQLKDTSAIMYEKMAEKLRDLHAMNSLHMEGGYTRTTEAEQRSSTIQRLTDEFDELLEETRRTVPGAQDFLRPRRFKQLLDYLHGRTVVIVIPRDNYTEATILNPSSDKGPIQRLNLPGLSSTGARRIRLAMRRSCGEPVPRSRSEPSAERAGSDAGRGGSRMEDILERLWIAVVKPILAHTGLMTRSTETTTRETRPRLWWCPTGEAVFLPFHAAGKYKSKARERGECISDYVVSSYIPNLTFLSEALQRPLPSAEDMKLLLLSQPRAHRQRRLYYTGEELERIARLTNPSSLLTLSPSPASELALDVTGTHTTTENVLATIPHASVLHLACHGTVDLDDSLNSGFEMRDGRLTVLKLMQLDMPHAFFAFLSACQSASGSEELPDEALDLASTMLFVGFRSVIGTMWSMADIDGPEVAEVVYKELLRNNVLDPDAIPYALDNAVHNLRLRGVSAARWACYIHSGI</sequence>
<accession>A0A8K0ULF8</accession>
<proteinExistence type="predicted"/>
<feature type="compositionally biased region" description="Basic and acidic residues" evidence="1">
    <location>
        <begin position="691"/>
        <end position="703"/>
    </location>
</feature>
<protein>
    <submittedName>
        <fullName evidence="3">CHAT domain-containing protein</fullName>
    </submittedName>
</protein>
<dbReference type="InterPro" id="IPR024983">
    <property type="entry name" value="CHAT_dom"/>
</dbReference>
<dbReference type="OrthoDB" id="9991317at2759"/>
<dbReference type="Pfam" id="PF12770">
    <property type="entry name" value="CHAT"/>
    <property type="match status" value="1"/>
</dbReference>
<evidence type="ECO:0000256" key="1">
    <source>
        <dbReference type="SAM" id="MobiDB-lite"/>
    </source>
</evidence>
<dbReference type="AlphaFoldDB" id="A0A8K0ULF8"/>
<evidence type="ECO:0000259" key="2">
    <source>
        <dbReference type="Pfam" id="PF12770"/>
    </source>
</evidence>
<evidence type="ECO:0000313" key="4">
    <source>
        <dbReference type="Proteomes" id="UP000813824"/>
    </source>
</evidence>
<dbReference type="InterPro" id="IPR011990">
    <property type="entry name" value="TPR-like_helical_dom_sf"/>
</dbReference>
<feature type="domain" description="CHAT" evidence="2">
    <location>
        <begin position="716"/>
        <end position="1015"/>
    </location>
</feature>
<dbReference type="Gene3D" id="1.25.40.10">
    <property type="entry name" value="Tetratricopeptide repeat domain"/>
    <property type="match status" value="1"/>
</dbReference>
<feature type="region of interest" description="Disordered" evidence="1">
    <location>
        <begin position="683"/>
        <end position="710"/>
    </location>
</feature>
<dbReference type="Proteomes" id="UP000813824">
    <property type="component" value="Unassembled WGS sequence"/>
</dbReference>
<reference evidence="3" key="1">
    <citation type="journal article" date="2021" name="New Phytol.">
        <title>Evolutionary innovations through gain and loss of genes in the ectomycorrhizal Boletales.</title>
        <authorList>
            <person name="Wu G."/>
            <person name="Miyauchi S."/>
            <person name="Morin E."/>
            <person name="Kuo A."/>
            <person name="Drula E."/>
            <person name="Varga T."/>
            <person name="Kohler A."/>
            <person name="Feng B."/>
            <person name="Cao Y."/>
            <person name="Lipzen A."/>
            <person name="Daum C."/>
            <person name="Hundley H."/>
            <person name="Pangilinan J."/>
            <person name="Johnson J."/>
            <person name="Barry K."/>
            <person name="LaButti K."/>
            <person name="Ng V."/>
            <person name="Ahrendt S."/>
            <person name="Min B."/>
            <person name="Choi I.G."/>
            <person name="Park H."/>
            <person name="Plett J.M."/>
            <person name="Magnuson J."/>
            <person name="Spatafora J.W."/>
            <person name="Nagy L.G."/>
            <person name="Henrissat B."/>
            <person name="Grigoriev I.V."/>
            <person name="Yang Z.L."/>
            <person name="Xu J."/>
            <person name="Martin F.M."/>
        </authorList>
    </citation>
    <scope>NUCLEOTIDE SEQUENCE</scope>
    <source>
        <strain evidence="3">KKN 215</strain>
    </source>
</reference>
<dbReference type="EMBL" id="JAEVFJ010000022">
    <property type="protein sequence ID" value="KAH8096760.1"/>
    <property type="molecule type" value="Genomic_DNA"/>
</dbReference>